<dbReference type="Proteomes" id="UP000309997">
    <property type="component" value="Unassembled WGS sequence"/>
</dbReference>
<name>A0ACC4AM90_POPAL</name>
<proteinExistence type="predicted"/>
<organism evidence="1 2">
    <name type="scientific">Populus alba</name>
    <name type="common">White poplar</name>
    <dbReference type="NCBI Taxonomy" id="43335"/>
    <lineage>
        <taxon>Eukaryota</taxon>
        <taxon>Viridiplantae</taxon>
        <taxon>Streptophyta</taxon>
        <taxon>Embryophyta</taxon>
        <taxon>Tracheophyta</taxon>
        <taxon>Spermatophyta</taxon>
        <taxon>Magnoliopsida</taxon>
        <taxon>eudicotyledons</taxon>
        <taxon>Gunneridae</taxon>
        <taxon>Pentapetalae</taxon>
        <taxon>rosids</taxon>
        <taxon>fabids</taxon>
        <taxon>Malpighiales</taxon>
        <taxon>Salicaceae</taxon>
        <taxon>Saliceae</taxon>
        <taxon>Populus</taxon>
    </lineage>
</organism>
<keyword evidence="2" id="KW-1185">Reference proteome</keyword>
<evidence type="ECO:0000313" key="1">
    <source>
        <dbReference type="EMBL" id="KAL3567338.1"/>
    </source>
</evidence>
<gene>
    <name evidence="1" type="ORF">D5086_029989</name>
</gene>
<evidence type="ECO:0000313" key="2">
    <source>
        <dbReference type="Proteomes" id="UP000309997"/>
    </source>
</evidence>
<accession>A0ACC4AM90</accession>
<reference evidence="1 2" key="1">
    <citation type="journal article" date="2024" name="Plant Biotechnol. J.">
        <title>Genome and CRISPR/Cas9 system of a widespread forest tree (Populus alba) in the world.</title>
        <authorList>
            <person name="Liu Y.J."/>
            <person name="Jiang P.F."/>
            <person name="Han X.M."/>
            <person name="Li X.Y."/>
            <person name="Wang H.M."/>
            <person name="Wang Y.J."/>
            <person name="Wang X.X."/>
            <person name="Zeng Q.Y."/>
        </authorList>
    </citation>
    <scope>NUCLEOTIDE SEQUENCE [LARGE SCALE GENOMIC DNA]</scope>
    <source>
        <strain evidence="2">cv. PAL-ZL1</strain>
    </source>
</reference>
<sequence length="92" mass="10094">MKSTGFLEDIAADEGELSSSRMAALPHPCGVQPTFPIANYQDLEEDRYLHAPNSQDTKLLTNLNLAISALYNLSQGHGNRMGTENSLVYVLQ</sequence>
<comment type="caution">
    <text evidence="1">The sequence shown here is derived from an EMBL/GenBank/DDBJ whole genome shotgun (WGS) entry which is preliminary data.</text>
</comment>
<dbReference type="EMBL" id="RCHU02000017">
    <property type="protein sequence ID" value="KAL3567338.1"/>
    <property type="molecule type" value="Genomic_DNA"/>
</dbReference>
<protein>
    <submittedName>
        <fullName evidence="1">Uncharacterized protein</fullName>
    </submittedName>
</protein>